<accession>A0A2W0CCA5</accession>
<feature type="coiled-coil region" evidence="1">
    <location>
        <begin position="484"/>
        <end position="518"/>
    </location>
</feature>
<dbReference type="GO" id="GO:0008757">
    <property type="term" value="F:S-adenosylmethionine-dependent methyltransferase activity"/>
    <property type="evidence" value="ECO:0007669"/>
    <property type="project" value="InterPro"/>
</dbReference>
<sequence length="533" mass="62956">MNSPLSDQHYNNVAFDQFQRYKNVADAIESMRKANEQFTILEVGANEHRNLEKFLPRDSIKYLDIELPADLQKHPDYILGDATKMEFSNDYFDIVVALDVFEHIPPDERDDFISEIHRVSSEFYIITAPFASPSVSKAERRTNAVYKSLVQEDYRWLAEHFENGLPVQKDLEMFLDKLGVNYRVLSHGSLPIWESMMEIHFVAACFPELQYYRMELDRFYNANIFAEDYAEDSYRKIYICSKERGMSELIEKRSLINMAPRHLEELQRFKTTFFSLATMLVNKKNVETEVQDKSVQDKIQVFTDSGKGFNEEESFKIDVDENRPIHKFLWNNSRVEPIKSIRIDPSDRKGIFKFDNITIRNQQGELVEEYFEDGNYIYSFDDIYGFSNDDPFLILNFSKPVSIDSISFDVTSLTKDERKLILEVEKVFLGISRLQETNKRITLESNNRLDKIRYLNNQLHQSELDKQKIEQFHKQEIQHNEQSIMEVKQALEDRNREYETLESELNKAHQQLQDVENSKFWKMAKLIKKLVGK</sequence>
<dbReference type="AlphaFoldDB" id="A0A2W0CCA5"/>
<dbReference type="EMBL" id="PRLG01000018">
    <property type="protein sequence ID" value="PYY29624.1"/>
    <property type="molecule type" value="Genomic_DNA"/>
</dbReference>
<evidence type="ECO:0000256" key="1">
    <source>
        <dbReference type="SAM" id="Coils"/>
    </source>
</evidence>
<keyword evidence="1" id="KW-0175">Coiled coil</keyword>
<dbReference type="InterPro" id="IPR029063">
    <property type="entry name" value="SAM-dependent_MTases_sf"/>
</dbReference>
<dbReference type="Proteomes" id="UP000247459">
    <property type="component" value="Unassembled WGS sequence"/>
</dbReference>
<dbReference type="SUPFAM" id="SSF53335">
    <property type="entry name" value="S-adenosyl-L-methionine-dependent methyltransferases"/>
    <property type="match status" value="1"/>
</dbReference>
<dbReference type="Pfam" id="PF08241">
    <property type="entry name" value="Methyltransf_11"/>
    <property type="match status" value="1"/>
</dbReference>
<reference evidence="3 4" key="1">
    <citation type="submission" date="2018-01" db="EMBL/GenBank/DDBJ databases">
        <title>Genome sequence of the PGP bacterium Paenibacillus illinoisensis E3.</title>
        <authorList>
            <person name="Rolli E."/>
            <person name="Marasco R."/>
            <person name="Bessem C."/>
            <person name="Michoud G."/>
            <person name="Gaiarsa S."/>
            <person name="Borin S."/>
            <person name="Daffonchio D."/>
        </authorList>
    </citation>
    <scope>NUCLEOTIDE SEQUENCE [LARGE SCALE GENOMIC DNA]</scope>
    <source>
        <strain evidence="3 4">E3</strain>
    </source>
</reference>
<dbReference type="RefSeq" id="WP_110758718.1">
    <property type="nucleotide sequence ID" value="NZ_PRLG01000018.1"/>
</dbReference>
<evidence type="ECO:0000313" key="3">
    <source>
        <dbReference type="EMBL" id="PYY29624.1"/>
    </source>
</evidence>
<dbReference type="OrthoDB" id="2502165at2"/>
<evidence type="ECO:0000259" key="2">
    <source>
        <dbReference type="Pfam" id="PF08241"/>
    </source>
</evidence>
<evidence type="ECO:0000313" key="4">
    <source>
        <dbReference type="Proteomes" id="UP000247459"/>
    </source>
</evidence>
<organism evidence="3 4">
    <name type="scientific">Paenibacillus illinoisensis</name>
    <dbReference type="NCBI Taxonomy" id="59845"/>
    <lineage>
        <taxon>Bacteria</taxon>
        <taxon>Bacillati</taxon>
        <taxon>Bacillota</taxon>
        <taxon>Bacilli</taxon>
        <taxon>Bacillales</taxon>
        <taxon>Paenibacillaceae</taxon>
        <taxon>Paenibacillus</taxon>
    </lineage>
</organism>
<feature type="domain" description="Methyltransferase type 11" evidence="2">
    <location>
        <begin position="75"/>
        <end position="119"/>
    </location>
</feature>
<dbReference type="InterPro" id="IPR013216">
    <property type="entry name" value="Methyltransf_11"/>
</dbReference>
<name>A0A2W0CCA5_9BACL</name>
<gene>
    <name evidence="3" type="primary">wsaE</name>
    <name evidence="3" type="ORF">PIL02S_02599</name>
</gene>
<dbReference type="Gene3D" id="3.40.50.150">
    <property type="entry name" value="Vaccinia Virus protein VP39"/>
    <property type="match status" value="1"/>
</dbReference>
<proteinExistence type="predicted"/>
<dbReference type="CDD" id="cd02440">
    <property type="entry name" value="AdoMet_MTases"/>
    <property type="match status" value="1"/>
</dbReference>
<comment type="caution">
    <text evidence="3">The sequence shown here is derived from an EMBL/GenBank/DDBJ whole genome shotgun (WGS) entry which is preliminary data.</text>
</comment>
<protein>
    <submittedName>
        <fullName evidence="3">WsaE protein</fullName>
    </submittedName>
</protein>